<dbReference type="InterPro" id="IPR046945">
    <property type="entry name" value="RHMD-like"/>
</dbReference>
<feature type="domain" description="Mandelate racemase/muconate lactonizing enzyme C-terminal" evidence="5">
    <location>
        <begin position="171"/>
        <end position="267"/>
    </location>
</feature>
<accession>A0A561SK19</accession>
<gene>
    <name evidence="6" type="ORF">FHX44_111084</name>
</gene>
<dbReference type="GO" id="GO:0016836">
    <property type="term" value="F:hydro-lyase activity"/>
    <property type="evidence" value="ECO:0007669"/>
    <property type="project" value="TreeGrafter"/>
</dbReference>
<dbReference type="Pfam" id="PF02746">
    <property type="entry name" value="MR_MLE_N"/>
    <property type="match status" value="1"/>
</dbReference>
<dbReference type="PANTHER" id="PTHR13794">
    <property type="entry name" value="ENOLASE SUPERFAMILY, MANDELATE RACEMASE"/>
    <property type="match status" value="1"/>
</dbReference>
<dbReference type="GO" id="GO:0000287">
    <property type="term" value="F:magnesium ion binding"/>
    <property type="evidence" value="ECO:0007669"/>
    <property type="project" value="TreeGrafter"/>
</dbReference>
<keyword evidence="3" id="KW-0460">Magnesium</keyword>
<dbReference type="SFLD" id="SFLDS00001">
    <property type="entry name" value="Enolase"/>
    <property type="match status" value="1"/>
</dbReference>
<dbReference type="PROSITE" id="PS00909">
    <property type="entry name" value="MR_MLE_2"/>
    <property type="match status" value="1"/>
</dbReference>
<name>A0A561SK19_9PSEU</name>
<feature type="region of interest" description="Disordered" evidence="4">
    <location>
        <begin position="1"/>
        <end position="21"/>
    </location>
</feature>
<dbReference type="GO" id="GO:0009063">
    <property type="term" value="P:amino acid catabolic process"/>
    <property type="evidence" value="ECO:0007669"/>
    <property type="project" value="InterPro"/>
</dbReference>
<dbReference type="PANTHER" id="PTHR13794:SF58">
    <property type="entry name" value="MITOCHONDRIAL ENOLASE SUPERFAMILY MEMBER 1"/>
    <property type="match status" value="1"/>
</dbReference>
<evidence type="ECO:0000256" key="2">
    <source>
        <dbReference type="ARBA" id="ARBA00022723"/>
    </source>
</evidence>
<dbReference type="CDD" id="cd03316">
    <property type="entry name" value="MR_like"/>
    <property type="match status" value="1"/>
</dbReference>
<evidence type="ECO:0000313" key="6">
    <source>
        <dbReference type="EMBL" id="TWF75200.1"/>
    </source>
</evidence>
<dbReference type="InterPro" id="IPR036849">
    <property type="entry name" value="Enolase-like_C_sf"/>
</dbReference>
<dbReference type="Proteomes" id="UP000321261">
    <property type="component" value="Unassembled WGS sequence"/>
</dbReference>
<evidence type="ECO:0000313" key="7">
    <source>
        <dbReference type="Proteomes" id="UP000321261"/>
    </source>
</evidence>
<dbReference type="Gene3D" id="3.20.20.120">
    <property type="entry name" value="Enolase-like C-terminal domain"/>
    <property type="match status" value="1"/>
</dbReference>
<keyword evidence="2" id="KW-0479">Metal-binding</keyword>
<dbReference type="InterPro" id="IPR029065">
    <property type="entry name" value="Enolase_C-like"/>
</dbReference>
<dbReference type="AlphaFoldDB" id="A0A561SK19"/>
<comment type="caution">
    <text evidence="6">The sequence shown here is derived from an EMBL/GenBank/DDBJ whole genome shotgun (WGS) entry which is preliminary data.</text>
</comment>
<evidence type="ECO:0000259" key="5">
    <source>
        <dbReference type="SMART" id="SM00922"/>
    </source>
</evidence>
<dbReference type="Gene3D" id="3.30.390.10">
    <property type="entry name" value="Enolase-like, N-terminal domain"/>
    <property type="match status" value="1"/>
</dbReference>
<comment type="cofactor">
    <cofactor evidence="1">
        <name>Mg(2+)</name>
        <dbReference type="ChEBI" id="CHEBI:18420"/>
    </cofactor>
</comment>
<dbReference type="InterPro" id="IPR029017">
    <property type="entry name" value="Enolase-like_N"/>
</dbReference>
<dbReference type="SMART" id="SM00922">
    <property type="entry name" value="MR_MLE"/>
    <property type="match status" value="1"/>
</dbReference>
<keyword evidence="7" id="KW-1185">Reference proteome</keyword>
<organism evidence="6 7">
    <name type="scientific">Pseudonocardia hierapolitana</name>
    <dbReference type="NCBI Taxonomy" id="1128676"/>
    <lineage>
        <taxon>Bacteria</taxon>
        <taxon>Bacillati</taxon>
        <taxon>Actinomycetota</taxon>
        <taxon>Actinomycetes</taxon>
        <taxon>Pseudonocardiales</taxon>
        <taxon>Pseudonocardiaceae</taxon>
        <taxon>Pseudonocardia</taxon>
    </lineage>
</organism>
<reference evidence="6 7" key="1">
    <citation type="submission" date="2019-06" db="EMBL/GenBank/DDBJ databases">
        <title>Sequencing the genomes of 1000 actinobacteria strains.</title>
        <authorList>
            <person name="Klenk H.-P."/>
        </authorList>
    </citation>
    <scope>NUCLEOTIDE SEQUENCE [LARGE SCALE GENOMIC DNA]</scope>
    <source>
        <strain evidence="6 7">DSM 45671</strain>
    </source>
</reference>
<dbReference type="GO" id="GO:0016052">
    <property type="term" value="P:carbohydrate catabolic process"/>
    <property type="evidence" value="ECO:0007669"/>
    <property type="project" value="TreeGrafter"/>
</dbReference>
<dbReference type="SUPFAM" id="SSF54826">
    <property type="entry name" value="Enolase N-terminal domain-like"/>
    <property type="match status" value="1"/>
</dbReference>
<sequence length="393" mass="41356">MFTSEQLLRAPGARPQTPPLPASPVAAVRLRVFRSPVLDGVAMSFGPMGHRVMAVVEVQLADGSRGVGETWVNYPSWAWRERAATVVEGIAPLLVGRTPATPVEAHELLMAALRPLGRQWGAPGPVHQAVSGLDTALWDLAARHAGMPLAVLLAGPGRPRELPVYASSLGPDDVAATAERCAVAGHTAVKVKLGFGRDRDLDNVRTARCVLGDGVRLYGDVNQAWSLDEALAIVPALRDEGVEWLEEPLAGDDPGELATLRRRGGLALATGENLYGASAFAPYLEQGSVDIVQPDLSKVGGPTEYLKVAALAAPTGTTVNPHLYNGAVATAATLQVAAAVAATTAVEWDVRGNRLREAVDHLLTDHGTVRVPDRPGLGVDFDLDAIADLEEAL</sequence>
<dbReference type="EMBL" id="VIWU01000001">
    <property type="protein sequence ID" value="TWF75200.1"/>
    <property type="molecule type" value="Genomic_DNA"/>
</dbReference>
<evidence type="ECO:0000256" key="1">
    <source>
        <dbReference type="ARBA" id="ARBA00001946"/>
    </source>
</evidence>
<dbReference type="InterPro" id="IPR013341">
    <property type="entry name" value="Mandelate_racemase_N_dom"/>
</dbReference>
<dbReference type="RefSeq" id="WP_147254442.1">
    <property type="nucleotide sequence ID" value="NZ_VIWU01000001.1"/>
</dbReference>
<dbReference type="Pfam" id="PF13378">
    <property type="entry name" value="MR_MLE_C"/>
    <property type="match status" value="1"/>
</dbReference>
<dbReference type="SUPFAM" id="SSF51604">
    <property type="entry name" value="Enolase C-terminal domain-like"/>
    <property type="match status" value="1"/>
</dbReference>
<proteinExistence type="predicted"/>
<dbReference type="InterPro" id="IPR013342">
    <property type="entry name" value="Mandelate_racemase_C"/>
</dbReference>
<evidence type="ECO:0000256" key="4">
    <source>
        <dbReference type="SAM" id="MobiDB-lite"/>
    </source>
</evidence>
<dbReference type="SFLD" id="SFLDG00179">
    <property type="entry name" value="mandelate_racemase"/>
    <property type="match status" value="1"/>
</dbReference>
<evidence type="ECO:0000256" key="3">
    <source>
        <dbReference type="ARBA" id="ARBA00022842"/>
    </source>
</evidence>
<dbReference type="OrthoDB" id="9796450at2"/>
<dbReference type="InterPro" id="IPR018110">
    <property type="entry name" value="Mandel_Rmase/mucon_lact_enz_CS"/>
</dbReference>
<protein>
    <submittedName>
        <fullName evidence="6">L-alanine-DL-glutamate epimerase-like enolase superfamily enzyme</fullName>
    </submittedName>
</protein>